<dbReference type="Gene3D" id="3.40.50.150">
    <property type="entry name" value="Vaccinia Virus protein VP39"/>
    <property type="match status" value="1"/>
</dbReference>
<evidence type="ECO:0000313" key="3">
    <source>
        <dbReference type="Proteomes" id="UP000244867"/>
    </source>
</evidence>
<dbReference type="Proteomes" id="UP000244867">
    <property type="component" value="Unassembled WGS sequence"/>
</dbReference>
<dbReference type="GO" id="GO:0008757">
    <property type="term" value="F:S-adenosylmethionine-dependent methyltransferase activity"/>
    <property type="evidence" value="ECO:0007669"/>
    <property type="project" value="InterPro"/>
</dbReference>
<dbReference type="GO" id="GO:0032259">
    <property type="term" value="P:methylation"/>
    <property type="evidence" value="ECO:0007669"/>
    <property type="project" value="UniProtKB-KW"/>
</dbReference>
<organism evidence="2 3">
    <name type="scientific">Nocardioides currus</name>
    <dbReference type="NCBI Taxonomy" id="2133958"/>
    <lineage>
        <taxon>Bacteria</taxon>
        <taxon>Bacillati</taxon>
        <taxon>Actinomycetota</taxon>
        <taxon>Actinomycetes</taxon>
        <taxon>Propionibacteriales</taxon>
        <taxon>Nocardioidaceae</taxon>
        <taxon>Nocardioides</taxon>
    </lineage>
</organism>
<dbReference type="AlphaFoldDB" id="A0A2R7Z2A9"/>
<feature type="domain" description="Methyltransferase type 11" evidence="1">
    <location>
        <begin position="46"/>
        <end position="134"/>
    </location>
</feature>
<dbReference type="InterPro" id="IPR050508">
    <property type="entry name" value="Methyltransf_Superfamily"/>
</dbReference>
<evidence type="ECO:0000259" key="1">
    <source>
        <dbReference type="Pfam" id="PF08241"/>
    </source>
</evidence>
<gene>
    <name evidence="2" type="ORF">C7S10_01090</name>
</gene>
<dbReference type="Pfam" id="PF08241">
    <property type="entry name" value="Methyltransf_11"/>
    <property type="match status" value="1"/>
</dbReference>
<accession>A0A2R7Z2A9</accession>
<evidence type="ECO:0000313" key="2">
    <source>
        <dbReference type="EMBL" id="PUA82376.1"/>
    </source>
</evidence>
<reference evidence="2 3" key="1">
    <citation type="submission" date="2018-03" db="EMBL/GenBank/DDBJ databases">
        <authorList>
            <person name="Keele B.F."/>
        </authorList>
    </citation>
    <scope>NUCLEOTIDE SEQUENCE [LARGE SCALE GENOMIC DNA]</scope>
    <source>
        <strain evidence="2 3">IB-3</strain>
    </source>
</reference>
<keyword evidence="3" id="KW-1185">Reference proteome</keyword>
<dbReference type="CDD" id="cd02440">
    <property type="entry name" value="AdoMet_MTases"/>
    <property type="match status" value="1"/>
</dbReference>
<dbReference type="OrthoDB" id="9801609at2"/>
<proteinExistence type="predicted"/>
<keyword evidence="2" id="KW-0489">Methyltransferase</keyword>
<keyword evidence="2" id="KW-0808">Transferase</keyword>
<comment type="caution">
    <text evidence="2">The sequence shown here is derived from an EMBL/GenBank/DDBJ whole genome shotgun (WGS) entry which is preliminary data.</text>
</comment>
<dbReference type="SUPFAM" id="SSF53335">
    <property type="entry name" value="S-adenosyl-L-methionine-dependent methyltransferases"/>
    <property type="match status" value="1"/>
</dbReference>
<dbReference type="RefSeq" id="WP_108342563.1">
    <property type="nucleotide sequence ID" value="NZ_PYXZ01000001.1"/>
</dbReference>
<sequence>MQPHGENLRDLYARRFADEQEIRSDLWEVLCRHFFQQFVPKDAVVLDVAAGHCEFVNNIRAGRRIAVDLNPDVVLRAAPGVETHVCRSDEMTPLETGSVDRVFISNFFEHVPREVIVSTLDECRRVLRPDGRLMVLQPNVRYCGRDYWMFLDHITPVDDRALAEAFRATGFDVERSIPRFLPYTTKGRLPSGPGLVKLYLKVPLAWKVMGAQAFMIGRPA</sequence>
<dbReference type="InterPro" id="IPR013216">
    <property type="entry name" value="Methyltransf_11"/>
</dbReference>
<dbReference type="EMBL" id="PYXZ01000001">
    <property type="protein sequence ID" value="PUA82376.1"/>
    <property type="molecule type" value="Genomic_DNA"/>
</dbReference>
<dbReference type="InterPro" id="IPR029063">
    <property type="entry name" value="SAM-dependent_MTases_sf"/>
</dbReference>
<dbReference type="PANTHER" id="PTHR42912">
    <property type="entry name" value="METHYLTRANSFERASE"/>
    <property type="match status" value="1"/>
</dbReference>
<protein>
    <submittedName>
        <fullName evidence="2">SAM-dependent methyltransferase</fullName>
    </submittedName>
</protein>
<name>A0A2R7Z2A9_9ACTN</name>